<gene>
    <name evidence="3" type="ORF">H8E29_08395</name>
</gene>
<dbReference type="InterPro" id="IPR036425">
    <property type="entry name" value="MoaB/Mog-like_dom_sf"/>
</dbReference>
<comment type="similarity">
    <text evidence="1">Belongs to the CinA family.</text>
</comment>
<dbReference type="Pfam" id="PF18146">
    <property type="entry name" value="CinA_KH"/>
    <property type="match status" value="1"/>
</dbReference>
<dbReference type="EMBL" id="JACNJN010000098">
    <property type="protein sequence ID" value="MBC8335269.1"/>
    <property type="molecule type" value="Genomic_DNA"/>
</dbReference>
<comment type="caution">
    <text evidence="3">The sequence shown here is derived from an EMBL/GenBank/DDBJ whole genome shotgun (WGS) entry which is preliminary data.</text>
</comment>
<organism evidence="3 4">
    <name type="scientific">Candidatus Desulfolinea nitratireducens</name>
    <dbReference type="NCBI Taxonomy" id="2841698"/>
    <lineage>
        <taxon>Bacteria</taxon>
        <taxon>Bacillati</taxon>
        <taxon>Chloroflexota</taxon>
        <taxon>Anaerolineae</taxon>
        <taxon>Anaerolineales</taxon>
        <taxon>Anaerolineales incertae sedis</taxon>
        <taxon>Candidatus Desulfolinea</taxon>
    </lineage>
</organism>
<evidence type="ECO:0000313" key="3">
    <source>
        <dbReference type="EMBL" id="MBC8335269.1"/>
    </source>
</evidence>
<dbReference type="SMART" id="SM00852">
    <property type="entry name" value="MoCF_biosynth"/>
    <property type="match status" value="1"/>
</dbReference>
<dbReference type="HAMAP" id="MF_00226_B">
    <property type="entry name" value="CinA_B"/>
    <property type="match status" value="1"/>
</dbReference>
<dbReference type="AlphaFoldDB" id="A0A8J6NK91"/>
<dbReference type="Gene3D" id="3.30.70.2860">
    <property type="match status" value="1"/>
</dbReference>
<dbReference type="InterPro" id="IPR041424">
    <property type="entry name" value="CinA_KH"/>
</dbReference>
<dbReference type="PANTHER" id="PTHR13939:SF0">
    <property type="entry name" value="NMN AMIDOHYDROLASE-LIKE PROTEIN YFAY"/>
    <property type="match status" value="1"/>
</dbReference>
<dbReference type="CDD" id="cd00885">
    <property type="entry name" value="cinA"/>
    <property type="match status" value="1"/>
</dbReference>
<dbReference type="NCBIfam" id="TIGR00177">
    <property type="entry name" value="molyb_syn"/>
    <property type="match status" value="1"/>
</dbReference>
<name>A0A8J6NK91_9CHLR</name>
<dbReference type="PANTHER" id="PTHR13939">
    <property type="entry name" value="NICOTINAMIDE-NUCLEOTIDE AMIDOHYDROLASE PNCC"/>
    <property type="match status" value="1"/>
</dbReference>
<dbReference type="Gene3D" id="3.40.980.10">
    <property type="entry name" value="MoaB/Mog-like domain"/>
    <property type="match status" value="1"/>
</dbReference>
<feature type="domain" description="MoaB/Mog" evidence="2">
    <location>
        <begin position="5"/>
        <end position="172"/>
    </location>
</feature>
<dbReference type="InterPro" id="IPR050101">
    <property type="entry name" value="CinA"/>
</dbReference>
<dbReference type="Proteomes" id="UP000614469">
    <property type="component" value="Unassembled WGS sequence"/>
</dbReference>
<proteinExistence type="inferred from homology"/>
<evidence type="ECO:0000259" key="2">
    <source>
        <dbReference type="SMART" id="SM00852"/>
    </source>
</evidence>
<dbReference type="SUPFAM" id="SSF53218">
    <property type="entry name" value="Molybdenum cofactor biosynthesis proteins"/>
    <property type="match status" value="1"/>
</dbReference>
<sequence length="382" mass="42085">MTAAEIITIGTEILLGEIVDTNTRHIALNLRDLGVGLYRTITIGDNVERIAESIRESMQRAEIVITTGGLGPTVDDPTREAVALAVGVETEFIPELWEQIAKRVSLYGRKPTENQKRQAYVPKGALPIENPVGTAPCFIFETERNAVISLPGVPREMETILHNAVIPYIQKRYDLHEIIKVRVLRTSGVGEGRIDEKIGDLEKLRNPTVGLAAHTGVVDIRLAAKAKTEAEANAMIAEVENEIRQRLGKIIFGTDQDKLADVTLAALSKRGWKLVLLESGLEGRLSNQFSKTEDPALIKCENRQLATKELLPALQKLRIESGAEAALGIAFFPGKDEQTAEFSLITPEKEKSRILRYGGHPQNALSWAPNIAINILRRAVMK</sequence>
<reference evidence="3 4" key="1">
    <citation type="submission" date="2020-08" db="EMBL/GenBank/DDBJ databases">
        <title>Bridging the membrane lipid divide: bacteria of the FCB group superphylum have the potential to synthesize archaeal ether lipids.</title>
        <authorList>
            <person name="Villanueva L."/>
            <person name="Von Meijenfeldt F.A.B."/>
            <person name="Westbye A.B."/>
            <person name="Yadav S."/>
            <person name="Hopmans E.C."/>
            <person name="Dutilh B.E."/>
            <person name="Sinninghe Damste J.S."/>
        </authorList>
    </citation>
    <scope>NUCLEOTIDE SEQUENCE [LARGE SCALE GENOMIC DNA]</scope>
    <source>
        <strain evidence="3">NIOZ-UU36</strain>
    </source>
</reference>
<dbReference type="InterPro" id="IPR001453">
    <property type="entry name" value="MoaB/Mog_dom"/>
</dbReference>
<evidence type="ECO:0000256" key="1">
    <source>
        <dbReference type="HAMAP-Rule" id="MF_00226"/>
    </source>
</evidence>
<protein>
    <recommendedName>
        <fullName evidence="1">CinA-like protein</fullName>
    </recommendedName>
</protein>
<dbReference type="InterPro" id="IPR008135">
    <property type="entry name" value="Competence-induced_CinA"/>
</dbReference>
<accession>A0A8J6NK91</accession>
<dbReference type="Pfam" id="PF00994">
    <property type="entry name" value="MoCF_biosynth"/>
    <property type="match status" value="1"/>
</dbReference>
<evidence type="ECO:0000313" key="4">
    <source>
        <dbReference type="Proteomes" id="UP000614469"/>
    </source>
</evidence>